<feature type="transmembrane region" description="Helical" evidence="1">
    <location>
        <begin position="9"/>
        <end position="27"/>
    </location>
</feature>
<feature type="non-terminal residue" evidence="2">
    <location>
        <position position="1"/>
    </location>
</feature>
<proteinExistence type="predicted"/>
<gene>
    <name evidence="2" type="ORF">D6Z83_26010</name>
    <name evidence="3" type="ORF">EBE87_27700</name>
</gene>
<dbReference type="EMBL" id="RFLX01000100">
    <property type="protein sequence ID" value="RMI14594.1"/>
    <property type="molecule type" value="Genomic_DNA"/>
</dbReference>
<comment type="caution">
    <text evidence="2">The sequence shown here is derived from an EMBL/GenBank/DDBJ whole genome shotgun (WGS) entry which is preliminary data.</text>
</comment>
<dbReference type="AlphaFoldDB" id="A0A3A9JCC1"/>
<keyword evidence="1" id="KW-0472">Membrane</keyword>
<sequence>RIAMRYDRCVHTFMSAICLAATVLFWINES</sequence>
<reference evidence="2 5" key="1">
    <citation type="submission" date="2018-09" db="EMBL/GenBank/DDBJ databases">
        <title>Roseomonas sp. nov., isolated from feces of Tibetan antelopes in the Qinghai-Tibet plateau, China.</title>
        <authorList>
            <person name="Tian Z."/>
        </authorList>
    </citation>
    <scope>NUCLEOTIDE SEQUENCE [LARGE SCALE GENOMIC DNA]</scope>
    <source>
        <strain evidence="3 4">Z23</strain>
        <strain evidence="2 5">Z24</strain>
    </source>
</reference>
<dbReference type="InParanoid" id="A0A3A9JCC1"/>
<organism evidence="2 5">
    <name type="scientific">Teichococcus wenyumeiae</name>
    <dbReference type="NCBI Taxonomy" id="2478470"/>
    <lineage>
        <taxon>Bacteria</taxon>
        <taxon>Pseudomonadati</taxon>
        <taxon>Pseudomonadota</taxon>
        <taxon>Alphaproteobacteria</taxon>
        <taxon>Acetobacterales</taxon>
        <taxon>Roseomonadaceae</taxon>
        <taxon>Roseomonas</taxon>
    </lineage>
</organism>
<dbReference type="Proteomes" id="UP000278036">
    <property type="component" value="Unassembled WGS sequence"/>
</dbReference>
<protein>
    <submittedName>
        <fullName evidence="2">IS5/IS1182 family transposase</fullName>
    </submittedName>
</protein>
<evidence type="ECO:0000256" key="1">
    <source>
        <dbReference type="SAM" id="Phobius"/>
    </source>
</evidence>
<accession>A0A3A9JCC1</accession>
<evidence type="ECO:0000313" key="2">
    <source>
        <dbReference type="EMBL" id="RKK01246.1"/>
    </source>
</evidence>
<dbReference type="EMBL" id="RAQU01000309">
    <property type="protein sequence ID" value="RKK01246.1"/>
    <property type="molecule type" value="Genomic_DNA"/>
</dbReference>
<evidence type="ECO:0000313" key="5">
    <source>
        <dbReference type="Proteomes" id="UP000278036"/>
    </source>
</evidence>
<evidence type="ECO:0000313" key="3">
    <source>
        <dbReference type="EMBL" id="RMI14594.1"/>
    </source>
</evidence>
<dbReference type="Proteomes" id="UP000274097">
    <property type="component" value="Unassembled WGS sequence"/>
</dbReference>
<keyword evidence="4" id="KW-1185">Reference proteome</keyword>
<keyword evidence="1" id="KW-1133">Transmembrane helix</keyword>
<keyword evidence="1" id="KW-0812">Transmembrane</keyword>
<evidence type="ECO:0000313" key="4">
    <source>
        <dbReference type="Proteomes" id="UP000274097"/>
    </source>
</evidence>
<name>A0A3A9JCC1_9PROT</name>